<dbReference type="EMBL" id="BAVR01000097">
    <property type="protein sequence ID" value="GAE90827.1"/>
    <property type="molecule type" value="Genomic_DNA"/>
</dbReference>
<accession>W4VC98</accession>
<protein>
    <submittedName>
        <fullName evidence="1">Oligopeptide ABC transporter</fullName>
    </submittedName>
</protein>
<reference evidence="1" key="1">
    <citation type="journal article" date="2014" name="Genome Announc.">
        <title>Draft Genome Sequence of Clostridium straminisolvens Strain JCM 21531T, Isolated from a Cellulose-Degrading Bacterial Community.</title>
        <authorList>
            <person name="Yuki M."/>
            <person name="Oshima K."/>
            <person name="Suda W."/>
            <person name="Sakamoto M."/>
            <person name="Kitamura K."/>
            <person name="Iida T."/>
            <person name="Hattori M."/>
            <person name="Ohkuma M."/>
        </authorList>
    </citation>
    <scope>NUCLEOTIDE SEQUENCE [LARGE SCALE GENOMIC DNA]</scope>
    <source>
        <strain evidence="1">JCM 21531</strain>
    </source>
</reference>
<organism evidence="1 2">
    <name type="scientific">Acetivibrio straminisolvens JCM 21531</name>
    <dbReference type="NCBI Taxonomy" id="1294263"/>
    <lineage>
        <taxon>Bacteria</taxon>
        <taxon>Bacillati</taxon>
        <taxon>Bacillota</taxon>
        <taxon>Clostridia</taxon>
        <taxon>Eubacteriales</taxon>
        <taxon>Oscillospiraceae</taxon>
        <taxon>Acetivibrio</taxon>
    </lineage>
</organism>
<comment type="caution">
    <text evidence="1">The sequence shown here is derived from an EMBL/GenBank/DDBJ whole genome shotgun (WGS) entry which is preliminary data.</text>
</comment>
<evidence type="ECO:0000313" key="2">
    <source>
        <dbReference type="Proteomes" id="UP000019109"/>
    </source>
</evidence>
<gene>
    <name evidence="1" type="ORF">JCM21531_4471</name>
</gene>
<name>W4VC98_9FIRM</name>
<dbReference type="Gene3D" id="3.40.190.10">
    <property type="entry name" value="Periplasmic binding protein-like II"/>
    <property type="match status" value="1"/>
</dbReference>
<dbReference type="STRING" id="1294263.JCM21531_4471"/>
<dbReference type="AlphaFoldDB" id="W4VC98"/>
<evidence type="ECO:0000313" key="1">
    <source>
        <dbReference type="EMBL" id="GAE90827.1"/>
    </source>
</evidence>
<dbReference type="Gene3D" id="3.10.105.10">
    <property type="entry name" value="Dipeptide-binding Protein, Domain 3"/>
    <property type="match status" value="1"/>
</dbReference>
<dbReference type="SUPFAM" id="SSF53850">
    <property type="entry name" value="Periplasmic binding protein-like II"/>
    <property type="match status" value="1"/>
</dbReference>
<proteinExistence type="predicted"/>
<dbReference type="Proteomes" id="UP000019109">
    <property type="component" value="Unassembled WGS sequence"/>
</dbReference>
<keyword evidence="2" id="KW-1185">Reference proteome</keyword>
<sequence length="54" mass="6559">MLHEAEKVLMESYTIIPLFYGKNAYYVKPYVKNYLKTPLAEIYFRNAYIEYAKR</sequence>